<dbReference type="PANTHER" id="PTHR46609">
    <property type="entry name" value="EXONUCLEASE, PHAGE-TYPE/RECB, C-TERMINAL DOMAIN-CONTAINING PROTEIN"/>
    <property type="match status" value="1"/>
</dbReference>
<dbReference type="InterPro" id="IPR051703">
    <property type="entry name" value="NF-kappa-B_Signaling_Reg"/>
</dbReference>
<dbReference type="InterPro" id="IPR019080">
    <property type="entry name" value="YqaJ_viral_recombinase"/>
</dbReference>
<evidence type="ECO:0000313" key="3">
    <source>
        <dbReference type="Proteomes" id="UP000830293"/>
    </source>
</evidence>
<dbReference type="SUPFAM" id="SSF52980">
    <property type="entry name" value="Restriction endonuclease-like"/>
    <property type="match status" value="1"/>
</dbReference>
<accession>A0AAE7E1M3</accession>
<dbReference type="GO" id="GO:0004527">
    <property type="term" value="F:exonuclease activity"/>
    <property type="evidence" value="ECO:0007669"/>
    <property type="project" value="UniProtKB-KW"/>
</dbReference>
<keyword evidence="2" id="KW-0269">Exonuclease</keyword>
<dbReference type="EMBL" id="MT293574">
    <property type="protein sequence ID" value="QKE44375.1"/>
    <property type="molecule type" value="Genomic_DNA"/>
</dbReference>
<dbReference type="Proteomes" id="UP000830293">
    <property type="component" value="Segment"/>
</dbReference>
<proteinExistence type="predicted"/>
<sequence>MFGRQPFKCFTQNGPLWLNAREHCAYTASNLAKYCGVYPGYSRAKAYREALGLEVKRDQDDWNLRWGRHMEPILREIVLEKYLKGRKFEETGLWVKKFNGRLVGASPDGLIGDDYVLEIKASVPAKEGSEKPTDRVLPRDIPQILLQMCLTGRKNCLYARYNGRNAIGVMLCEYDADLMQLILNTTDDFYCKHIKLREPPKNMTMGSPQWLARQQLELEMLQYNQHKVRALPPIPFEHKEFH</sequence>
<dbReference type="PANTHER" id="PTHR46609:SF6">
    <property type="entry name" value="EXONUCLEASE, PHAGE-TYPE_RECB, C-TERMINAL DOMAIN-CONTAINING PROTEIN-RELATED"/>
    <property type="match status" value="1"/>
</dbReference>
<dbReference type="KEGG" id="vg:80539258"/>
<dbReference type="GeneID" id="80539258"/>
<dbReference type="Gene3D" id="3.90.320.10">
    <property type="match status" value="1"/>
</dbReference>
<dbReference type="InterPro" id="IPR011604">
    <property type="entry name" value="PDDEXK-like_dom_sf"/>
</dbReference>
<name>A0AAE7E1M3_9VIRU</name>
<feature type="domain" description="YqaJ viral recombinase" evidence="1">
    <location>
        <begin position="17"/>
        <end position="153"/>
    </location>
</feature>
<evidence type="ECO:0000259" key="1">
    <source>
        <dbReference type="Pfam" id="PF09588"/>
    </source>
</evidence>
<dbReference type="RefSeq" id="YP_010800622.1">
    <property type="nucleotide sequence ID" value="NC_076895.1"/>
</dbReference>
<keyword evidence="2" id="KW-0378">Hydrolase</keyword>
<keyword evidence="2" id="KW-0540">Nuclease</keyword>
<reference evidence="2" key="1">
    <citation type="submission" date="2020-04" db="EMBL/GenBank/DDBJ databases">
        <title>A mysterious 80 nm amoeba virus with a near complete 'ORFan genome' challenges the classification of DNA viruses.</title>
        <authorList>
            <person name="Boratto P.V.M."/>
            <person name="Oliveira G.P."/>
            <person name="Machado T.B."/>
            <person name="Andrade A.C.S.P."/>
            <person name="Baudoin J.P."/>
            <person name="Klose T."/>
            <person name="Azza S."/>
            <person name="Decloquement P."/>
            <person name="Chabriere E."/>
            <person name="Colson P."/>
            <person name="Levasseur A."/>
            <person name="La Scola B."/>
            <person name="Abrahao J.S."/>
        </authorList>
    </citation>
    <scope>NUCLEOTIDE SEQUENCE</scope>
    <source>
        <strain evidence="2">BHMG</strain>
    </source>
</reference>
<organism evidence="2 3">
    <name type="scientific">Yaravirus sp. 'brasiliensis'</name>
    <dbReference type="NCBI Taxonomy" id="2739681"/>
    <lineage>
        <taxon>Viruses</taxon>
        <taxon>Varidnaviria</taxon>
        <taxon>Bamfordvirae</taxon>
        <taxon>Nucleocytoviricota</taxon>
        <taxon>Mriyaviricetes</taxon>
        <taxon>Yaraviridae</taxon>
        <taxon>Yaravirus</taxon>
        <taxon>Yaravirus brasiliense</taxon>
    </lineage>
</organism>
<dbReference type="InterPro" id="IPR011335">
    <property type="entry name" value="Restrct_endonuc-II-like"/>
</dbReference>
<protein>
    <submittedName>
        <fullName evidence="2">Exonuclease</fullName>
    </submittedName>
</protein>
<dbReference type="Pfam" id="PF09588">
    <property type="entry name" value="YqaJ"/>
    <property type="match status" value="1"/>
</dbReference>
<evidence type="ECO:0000313" key="2">
    <source>
        <dbReference type="EMBL" id="QKE44375.1"/>
    </source>
</evidence>
<keyword evidence="3" id="KW-1185">Reference proteome</keyword>